<name>F6YTU3_CIOIN</name>
<keyword evidence="4" id="KW-0808">Transferase</keyword>
<dbReference type="GO" id="GO:0016757">
    <property type="term" value="F:glycosyltransferase activity"/>
    <property type="evidence" value="ECO:0000318"/>
    <property type="project" value="GO_Central"/>
</dbReference>
<dbReference type="HOGENOM" id="CLU_036849_4_0_1"/>
<dbReference type="Ensembl" id="ENSCINT00000002184.2">
    <property type="protein sequence ID" value="ENSCINP00000002184.2"/>
    <property type="gene ID" value="ENSCING00000001160.2"/>
</dbReference>
<evidence type="ECO:0000256" key="2">
    <source>
        <dbReference type="ARBA" id="ARBA00008661"/>
    </source>
</evidence>
<dbReference type="PANTHER" id="PTHR11214">
    <property type="entry name" value="BETA-1,3-N-ACETYLGLUCOSAMINYLTRANSFERASE"/>
    <property type="match status" value="1"/>
</dbReference>
<dbReference type="AlphaFoldDB" id="F6YTU3"/>
<protein>
    <recommendedName>
        <fullName evidence="10">Hexosyltransferase</fullName>
        <ecNumber evidence="10">2.4.1.-</ecNumber>
    </recommendedName>
</protein>
<keyword evidence="3 10" id="KW-0328">Glycosyltransferase</keyword>
<reference evidence="12" key="1">
    <citation type="journal article" date="2002" name="Science">
        <title>The draft genome of Ciona intestinalis: insights into chordate and vertebrate origins.</title>
        <authorList>
            <person name="Dehal P."/>
            <person name="Satou Y."/>
            <person name="Campbell R.K."/>
            <person name="Chapman J."/>
            <person name="Degnan B."/>
            <person name="De Tomaso A."/>
            <person name="Davidson B."/>
            <person name="Di Gregorio A."/>
            <person name="Gelpke M."/>
            <person name="Goodstein D.M."/>
            <person name="Harafuji N."/>
            <person name="Hastings K.E."/>
            <person name="Ho I."/>
            <person name="Hotta K."/>
            <person name="Huang W."/>
            <person name="Kawashima T."/>
            <person name="Lemaire P."/>
            <person name="Martinez D."/>
            <person name="Meinertzhagen I.A."/>
            <person name="Necula S."/>
            <person name="Nonaka M."/>
            <person name="Putnam N."/>
            <person name="Rash S."/>
            <person name="Saiga H."/>
            <person name="Satake M."/>
            <person name="Terry A."/>
            <person name="Yamada L."/>
            <person name="Wang H.G."/>
            <person name="Awazu S."/>
            <person name="Azumi K."/>
            <person name="Boore J."/>
            <person name="Branno M."/>
            <person name="Chin-Bow S."/>
            <person name="DeSantis R."/>
            <person name="Doyle S."/>
            <person name="Francino P."/>
            <person name="Keys D.N."/>
            <person name="Haga S."/>
            <person name="Hayashi H."/>
            <person name="Hino K."/>
            <person name="Imai K.S."/>
            <person name="Inaba K."/>
            <person name="Kano S."/>
            <person name="Kobayashi K."/>
            <person name="Kobayashi M."/>
            <person name="Lee B.I."/>
            <person name="Makabe K.W."/>
            <person name="Manohar C."/>
            <person name="Matassi G."/>
            <person name="Medina M."/>
            <person name="Mochizuki Y."/>
            <person name="Mount S."/>
            <person name="Morishita T."/>
            <person name="Miura S."/>
            <person name="Nakayama A."/>
            <person name="Nishizaka S."/>
            <person name="Nomoto H."/>
            <person name="Ohta F."/>
            <person name="Oishi K."/>
            <person name="Rigoutsos I."/>
            <person name="Sano M."/>
            <person name="Sasaki A."/>
            <person name="Sasakura Y."/>
            <person name="Shoguchi E."/>
            <person name="Shin-i T."/>
            <person name="Spagnuolo A."/>
            <person name="Stainier D."/>
            <person name="Suzuki M.M."/>
            <person name="Tassy O."/>
            <person name="Takatori N."/>
            <person name="Tokuoka M."/>
            <person name="Yagi K."/>
            <person name="Yoshizaki F."/>
            <person name="Wada S."/>
            <person name="Zhang C."/>
            <person name="Hyatt P.D."/>
            <person name="Larimer F."/>
            <person name="Detter C."/>
            <person name="Doggett N."/>
            <person name="Glavina T."/>
            <person name="Hawkins T."/>
            <person name="Richardson P."/>
            <person name="Lucas S."/>
            <person name="Kohara Y."/>
            <person name="Levine M."/>
            <person name="Satoh N."/>
            <person name="Rokhsar D.S."/>
        </authorList>
    </citation>
    <scope>NUCLEOTIDE SEQUENCE [LARGE SCALE GENOMIC DNA]</scope>
</reference>
<reference evidence="11" key="2">
    <citation type="submission" date="2025-08" db="UniProtKB">
        <authorList>
            <consortium name="Ensembl"/>
        </authorList>
    </citation>
    <scope>IDENTIFICATION</scope>
</reference>
<evidence type="ECO:0000256" key="9">
    <source>
        <dbReference type="ARBA" id="ARBA00023136"/>
    </source>
</evidence>
<proteinExistence type="inferred from homology"/>
<dbReference type="GO" id="GO:0016758">
    <property type="term" value="F:hexosyltransferase activity"/>
    <property type="evidence" value="ECO:0007669"/>
    <property type="project" value="InterPro"/>
</dbReference>
<sequence length="283" mass="31836">MQNIGEVNPDNNGCFSPPDPREHWAMITMVKSWTVNAVNRQAIRETWGSITRIEGVNLEMCFLLARPKNAALQGELKKENEKYGDILQIDIEETTDHFTARSVAGMNWIVKNIPANFLFSSCDDNMVLNLDNFIMSITETVKRQKPASKACMISDVFPFICVFSFRRSDPPSRDVNNPWSITSELYPPDVLPAHCQGGFYTTSVSTIRLIIAKATVTRVMALDAVWLTGILRQKAGMDANSVNAAHAIDYPGELVRYVEKDIPSAMRKYWEGFSKKKICTCTV</sequence>
<dbReference type="PANTHER" id="PTHR11214:SF283">
    <property type="entry name" value="N-ACETYLLACTOSAMINIDE BETA-1,3-N-ACETYLGLUCOSAMINYLTRANSFERASE 4-LIKE"/>
    <property type="match status" value="1"/>
</dbReference>
<accession>F6YTU3</accession>
<dbReference type="Pfam" id="PF01762">
    <property type="entry name" value="Galactosyl_T"/>
    <property type="match status" value="1"/>
</dbReference>
<keyword evidence="5" id="KW-0812">Transmembrane</keyword>
<evidence type="ECO:0000256" key="4">
    <source>
        <dbReference type="ARBA" id="ARBA00022679"/>
    </source>
</evidence>
<keyword evidence="12" id="KW-1185">Reference proteome</keyword>
<comment type="subcellular location">
    <subcellularLocation>
        <location evidence="1 10">Golgi apparatus membrane</location>
        <topology evidence="1 10">Single-pass type II membrane protein</topology>
    </subcellularLocation>
</comment>
<evidence type="ECO:0000256" key="7">
    <source>
        <dbReference type="ARBA" id="ARBA00022989"/>
    </source>
</evidence>
<evidence type="ECO:0000256" key="3">
    <source>
        <dbReference type="ARBA" id="ARBA00022676"/>
    </source>
</evidence>
<evidence type="ECO:0000256" key="8">
    <source>
        <dbReference type="ARBA" id="ARBA00023034"/>
    </source>
</evidence>
<evidence type="ECO:0000313" key="12">
    <source>
        <dbReference type="Proteomes" id="UP000008144"/>
    </source>
</evidence>
<keyword evidence="8 10" id="KW-0333">Golgi apparatus</keyword>
<comment type="similarity">
    <text evidence="2 10">Belongs to the glycosyltransferase 31 family.</text>
</comment>
<evidence type="ECO:0000256" key="1">
    <source>
        <dbReference type="ARBA" id="ARBA00004323"/>
    </source>
</evidence>
<dbReference type="EC" id="2.4.1.-" evidence="10"/>
<reference evidence="11" key="3">
    <citation type="submission" date="2025-09" db="UniProtKB">
        <authorList>
            <consortium name="Ensembl"/>
        </authorList>
    </citation>
    <scope>IDENTIFICATION</scope>
</reference>
<keyword evidence="6" id="KW-0735">Signal-anchor</keyword>
<dbReference type="GeneTree" id="ENSGT00940000163442"/>
<gene>
    <name evidence="11" type="primary">LOC100181500</name>
</gene>
<dbReference type="OMA" id="WGSITRI"/>
<dbReference type="GO" id="GO:0006493">
    <property type="term" value="P:protein O-linked glycosylation"/>
    <property type="evidence" value="ECO:0000318"/>
    <property type="project" value="GO_Central"/>
</dbReference>
<dbReference type="GO" id="GO:0000139">
    <property type="term" value="C:Golgi membrane"/>
    <property type="evidence" value="ECO:0000318"/>
    <property type="project" value="GO_Central"/>
</dbReference>
<keyword evidence="7" id="KW-1133">Transmembrane helix</keyword>
<organism evidence="11 12">
    <name type="scientific">Ciona intestinalis</name>
    <name type="common">Transparent sea squirt</name>
    <name type="synonym">Ascidia intestinalis</name>
    <dbReference type="NCBI Taxonomy" id="7719"/>
    <lineage>
        <taxon>Eukaryota</taxon>
        <taxon>Metazoa</taxon>
        <taxon>Chordata</taxon>
        <taxon>Tunicata</taxon>
        <taxon>Ascidiacea</taxon>
        <taxon>Phlebobranchia</taxon>
        <taxon>Cionidae</taxon>
        <taxon>Ciona</taxon>
    </lineage>
</organism>
<keyword evidence="9" id="KW-0472">Membrane</keyword>
<evidence type="ECO:0000256" key="10">
    <source>
        <dbReference type="RuleBase" id="RU363063"/>
    </source>
</evidence>
<dbReference type="Proteomes" id="UP000008144">
    <property type="component" value="Unassembled WGS sequence"/>
</dbReference>
<dbReference type="InParanoid" id="F6YTU3"/>
<evidence type="ECO:0000256" key="5">
    <source>
        <dbReference type="ARBA" id="ARBA00022692"/>
    </source>
</evidence>
<evidence type="ECO:0000256" key="6">
    <source>
        <dbReference type="ARBA" id="ARBA00022968"/>
    </source>
</evidence>
<evidence type="ECO:0000313" key="11">
    <source>
        <dbReference type="Ensembl" id="ENSCINP00000002184.2"/>
    </source>
</evidence>
<dbReference type="InterPro" id="IPR002659">
    <property type="entry name" value="Glyco_trans_31"/>
</dbReference>